<reference evidence="7" key="1">
    <citation type="journal article" date="2009" name="Genetics">
        <title>Expression of distinct self-incompatibility specificities in Arabidopsis thaliana.</title>
        <authorList>
            <person name="Boggs N.A."/>
            <person name="Dwyer K.G."/>
            <person name="Shah P."/>
            <person name="McCulloch A.A."/>
            <person name="Nasrallah M.E."/>
            <person name="Nasrallah J.B."/>
        </authorList>
    </citation>
    <scope>NUCLEOTIDE SEQUENCE</scope>
</reference>
<dbReference type="InterPro" id="IPR010682">
    <property type="entry name" value="SCRL"/>
</dbReference>
<evidence type="ECO:0000256" key="1">
    <source>
        <dbReference type="ARBA" id="ARBA00004613"/>
    </source>
</evidence>
<evidence type="ECO:0000256" key="2">
    <source>
        <dbReference type="ARBA" id="ARBA00006722"/>
    </source>
</evidence>
<dbReference type="Pfam" id="PF06876">
    <property type="entry name" value="SCRL"/>
    <property type="match status" value="1"/>
</dbReference>
<dbReference type="GO" id="GO:0007165">
    <property type="term" value="P:signal transduction"/>
    <property type="evidence" value="ECO:0007669"/>
    <property type="project" value="InterPro"/>
</dbReference>
<dbReference type="PANTHER" id="PTHR34450:SF4">
    <property type="entry name" value="DEFENSIN-LIKE PROTEIN 226-RELATED"/>
    <property type="match status" value="1"/>
</dbReference>
<keyword evidence="3" id="KW-0964">Secreted</keyword>
<dbReference type="PANTHER" id="PTHR34450">
    <property type="entry name" value="DEFENSIN-LIKE PROTEIN 245-RELATED"/>
    <property type="match status" value="1"/>
</dbReference>
<name>C7FE09_ARALY</name>
<keyword evidence="5" id="KW-1015">Disulfide bond</keyword>
<feature type="signal peptide" evidence="6">
    <location>
        <begin position="1"/>
        <end position="21"/>
    </location>
</feature>
<organism evidence="7">
    <name type="scientific">Arabidopsis lyrata</name>
    <name type="common">Lyre-leaved rock-cress</name>
    <name type="synonym">Arabis lyrata</name>
    <dbReference type="NCBI Taxonomy" id="59689"/>
    <lineage>
        <taxon>Eukaryota</taxon>
        <taxon>Viridiplantae</taxon>
        <taxon>Streptophyta</taxon>
        <taxon>Embryophyta</taxon>
        <taxon>Tracheophyta</taxon>
        <taxon>Spermatophyta</taxon>
        <taxon>Magnoliopsida</taxon>
        <taxon>eudicotyledons</taxon>
        <taxon>Gunneridae</taxon>
        <taxon>Pentapetalae</taxon>
        <taxon>rosids</taxon>
        <taxon>malvids</taxon>
        <taxon>Brassicales</taxon>
        <taxon>Brassicaceae</taxon>
        <taxon>Camelineae</taxon>
        <taxon>Arabidopsis</taxon>
    </lineage>
</organism>
<sequence length="84" mass="9730">MRCAALFMIFCVLIVFHINHGKEVDAQKWKACRLRETFSGTCGHDGEIRCKNDITRNGGSPLPFECHCEEFRRKRVCHCDKCLL</sequence>
<comment type="subcellular location">
    <subcellularLocation>
        <location evidence="1">Secreted</location>
    </subcellularLocation>
</comment>
<accession>C7FE09</accession>
<evidence type="ECO:0000256" key="5">
    <source>
        <dbReference type="ARBA" id="ARBA00023157"/>
    </source>
</evidence>
<dbReference type="EMBL" id="GQ351357">
    <property type="protein sequence ID" value="ACU29641.1"/>
    <property type="molecule type" value="Genomic_DNA"/>
</dbReference>
<evidence type="ECO:0000256" key="3">
    <source>
        <dbReference type="ARBA" id="ARBA00022525"/>
    </source>
</evidence>
<evidence type="ECO:0000256" key="6">
    <source>
        <dbReference type="SAM" id="SignalP"/>
    </source>
</evidence>
<evidence type="ECO:0000256" key="4">
    <source>
        <dbReference type="ARBA" id="ARBA00022729"/>
    </source>
</evidence>
<proteinExistence type="inferred from homology"/>
<feature type="chain" id="PRO_5002977120" evidence="6">
    <location>
        <begin position="22"/>
        <end position="84"/>
    </location>
</feature>
<gene>
    <name evidence="7" type="primary">SCR25</name>
</gene>
<evidence type="ECO:0000313" key="7">
    <source>
        <dbReference type="EMBL" id="ACU29641.1"/>
    </source>
</evidence>
<dbReference type="AlphaFoldDB" id="C7FE09"/>
<protein>
    <submittedName>
        <fullName evidence="7">S-locus cysteine-rich protein 25</fullName>
    </submittedName>
</protein>
<comment type="similarity">
    <text evidence="2">Belongs to the DEFL family.</text>
</comment>
<keyword evidence="4 6" id="KW-0732">Signal</keyword>
<dbReference type="GO" id="GO:0005576">
    <property type="term" value="C:extracellular region"/>
    <property type="evidence" value="ECO:0007669"/>
    <property type="project" value="UniProtKB-SubCell"/>
</dbReference>